<dbReference type="GO" id="GO:0016829">
    <property type="term" value="F:lyase activity"/>
    <property type="evidence" value="ECO:0007669"/>
    <property type="project" value="UniProtKB-KW"/>
</dbReference>
<name>A0A658ICX0_SALNE</name>
<dbReference type="InterPro" id="IPR013974">
    <property type="entry name" value="SAF"/>
</dbReference>
<feature type="non-terminal residue" evidence="3">
    <location>
        <position position="64"/>
    </location>
</feature>
<feature type="domain" description="SAF" evidence="2">
    <location>
        <begin position="13"/>
        <end position="64"/>
    </location>
</feature>
<dbReference type="Proteomes" id="UP000839534">
    <property type="component" value="Unassembled WGS sequence"/>
</dbReference>
<protein>
    <submittedName>
        <fullName evidence="3">Altronate dehydratase</fullName>
    </submittedName>
</protein>
<dbReference type="Pfam" id="PF08666">
    <property type="entry name" value="SAF"/>
    <property type="match status" value="1"/>
</dbReference>
<accession>A0A658ICX0</accession>
<comment type="caution">
    <text evidence="3">The sequence shown here is derived from an EMBL/GenBank/DDBJ whole genome shotgun (WGS) entry which is preliminary data.</text>
</comment>
<sequence length="64" mass="6723">MNNSPVLKLNAADDVVIARQDLPAGSRLEAEGLETCDLIPAGHKIALHDISAGSVVKRYGQIIG</sequence>
<reference evidence="3" key="1">
    <citation type="submission" date="2018-08" db="EMBL/GenBank/DDBJ databases">
        <title>Whole genome sequencing of Salmonella enterica serotype newport.</title>
        <authorList>
            <person name="Bell R."/>
        </authorList>
    </citation>
    <scope>NUCLEOTIDE SEQUENCE [LARGE SCALE GENOMIC DNA]</scope>
    <source>
        <strain evidence="3">CFSAN000835</strain>
    </source>
</reference>
<evidence type="ECO:0000313" key="3">
    <source>
        <dbReference type="EMBL" id="RIQ20653.1"/>
    </source>
</evidence>
<proteinExistence type="predicted"/>
<keyword evidence="1" id="KW-0456">Lyase</keyword>
<dbReference type="InterPro" id="IPR044144">
    <property type="entry name" value="SAF_UxaA/GarD"/>
</dbReference>
<dbReference type="EMBL" id="QWJV01000098">
    <property type="protein sequence ID" value="RIQ20653.1"/>
    <property type="molecule type" value="Genomic_DNA"/>
</dbReference>
<dbReference type="AlphaFoldDB" id="A0A658ICX0"/>
<dbReference type="RefSeq" id="WP_182779889.1">
    <property type="nucleotide sequence ID" value="NZ_QWJV01000098.1"/>
</dbReference>
<organism evidence="3">
    <name type="scientific">Salmonella enterica subsp. enterica serovar Newport str. CFSAN000835</name>
    <dbReference type="NCBI Taxonomy" id="1299174"/>
    <lineage>
        <taxon>Bacteria</taxon>
        <taxon>Pseudomonadati</taxon>
        <taxon>Pseudomonadota</taxon>
        <taxon>Gammaproteobacteria</taxon>
        <taxon>Enterobacterales</taxon>
        <taxon>Enterobacteriaceae</taxon>
        <taxon>Salmonella</taxon>
    </lineage>
</organism>
<dbReference type="CDD" id="cd11613">
    <property type="entry name" value="SAF_AH_GD"/>
    <property type="match status" value="1"/>
</dbReference>
<evidence type="ECO:0000256" key="1">
    <source>
        <dbReference type="ARBA" id="ARBA00023239"/>
    </source>
</evidence>
<dbReference type="Gene3D" id="2.30.130.110">
    <property type="match status" value="1"/>
</dbReference>
<evidence type="ECO:0000259" key="2">
    <source>
        <dbReference type="Pfam" id="PF08666"/>
    </source>
</evidence>
<gene>
    <name evidence="3" type="ORF">DLN06_25500</name>
</gene>